<dbReference type="PANTHER" id="PTHR31750">
    <property type="entry name" value="PROTEIN STAY-GREEN 1, CHLOROPLASTIC-RELATED"/>
    <property type="match status" value="1"/>
</dbReference>
<evidence type="ECO:0000313" key="4">
    <source>
        <dbReference type="Proteomes" id="UP000283530"/>
    </source>
</evidence>
<sequence>MACFSASNVLTNHPSSKRAIFSRRKNAVFEKPLLVSSSERSGFSNSLFLQAARLLGPATRFEASKLKVFFLGEEMEKHPKIIPRIYTLTHCDLTANLTLAVSDTINIDQLSGWYNRLQRDDVVAEWKQVKDEMSLHVHCHVSGAHLLLDLAAEFRYHIFTKELPLVLKALIHGDSVLFSEHPELMEARVWVYFHSNLMKYNRKECWGPLKDAAQGRQCGGGQQDGFLCEGEETLKTWKALTLVSSLSNAADKLDGPLILLFTPVVLVEAFACLFTHYCPKSKLCNLQRMV</sequence>
<comment type="caution">
    <text evidence="3">The sequence shown here is derived from an EMBL/GenBank/DDBJ whole genome shotgun (WGS) entry which is preliminary data.</text>
</comment>
<keyword evidence="4" id="KW-1185">Reference proteome</keyword>
<accession>A0A443PPX5</accession>
<dbReference type="PANTHER" id="PTHR31750:SF18">
    <property type="entry name" value="MAGNESIUM DECHELATASE SGRL, CHLOROPLASTIC"/>
    <property type="match status" value="1"/>
</dbReference>
<comment type="similarity">
    <text evidence="1">Belongs to the staygreen family.</text>
</comment>
<gene>
    <name evidence="3" type="ORF">CKAN_02200900</name>
</gene>
<evidence type="ECO:0000256" key="1">
    <source>
        <dbReference type="ARBA" id="ARBA00009234"/>
    </source>
</evidence>
<dbReference type="AlphaFoldDB" id="A0A443PPX5"/>
<reference evidence="3 4" key="1">
    <citation type="journal article" date="2019" name="Nat. Plants">
        <title>Stout camphor tree genome fills gaps in understanding of flowering plant genome evolution.</title>
        <authorList>
            <person name="Chaw S.M."/>
            <person name="Liu Y.C."/>
            <person name="Wu Y.W."/>
            <person name="Wang H.Y."/>
            <person name="Lin C.I."/>
            <person name="Wu C.S."/>
            <person name="Ke H.M."/>
            <person name="Chang L.Y."/>
            <person name="Hsu C.Y."/>
            <person name="Yang H.T."/>
            <person name="Sudianto E."/>
            <person name="Hsu M.H."/>
            <person name="Wu K.P."/>
            <person name="Wang L.N."/>
            <person name="Leebens-Mack J.H."/>
            <person name="Tsai I.J."/>
        </authorList>
    </citation>
    <scope>NUCLEOTIDE SEQUENCE [LARGE SCALE GENOMIC DNA]</scope>
    <source>
        <strain evidence="4">cv. Chaw 1501</strain>
        <tissue evidence="3">Young leaves</tissue>
    </source>
</reference>
<name>A0A443PPX5_9MAGN</name>
<dbReference type="STRING" id="337451.A0A443PPX5"/>
<evidence type="ECO:0000259" key="2">
    <source>
        <dbReference type="Pfam" id="PF12638"/>
    </source>
</evidence>
<dbReference type="OrthoDB" id="1931912at2759"/>
<organism evidence="3 4">
    <name type="scientific">Cinnamomum micranthum f. kanehirae</name>
    <dbReference type="NCBI Taxonomy" id="337451"/>
    <lineage>
        <taxon>Eukaryota</taxon>
        <taxon>Viridiplantae</taxon>
        <taxon>Streptophyta</taxon>
        <taxon>Embryophyta</taxon>
        <taxon>Tracheophyta</taxon>
        <taxon>Spermatophyta</taxon>
        <taxon>Magnoliopsida</taxon>
        <taxon>Magnoliidae</taxon>
        <taxon>Laurales</taxon>
        <taxon>Lauraceae</taxon>
        <taxon>Cinnamomum</taxon>
    </lineage>
</organism>
<dbReference type="EMBL" id="QPKB01000009">
    <property type="protein sequence ID" value="RWR92785.1"/>
    <property type="molecule type" value="Genomic_DNA"/>
</dbReference>
<dbReference type="InterPro" id="IPR024438">
    <property type="entry name" value="Staygreen"/>
</dbReference>
<dbReference type="Pfam" id="PF12638">
    <property type="entry name" value="Staygreen"/>
    <property type="match status" value="1"/>
</dbReference>
<proteinExistence type="inferred from homology"/>
<evidence type="ECO:0000313" key="3">
    <source>
        <dbReference type="EMBL" id="RWR92785.1"/>
    </source>
</evidence>
<dbReference type="Proteomes" id="UP000283530">
    <property type="component" value="Unassembled WGS sequence"/>
</dbReference>
<feature type="domain" description="Staygreen protein" evidence="2">
    <location>
        <begin position="60"/>
        <end position="212"/>
    </location>
</feature>
<protein>
    <submittedName>
        <fullName evidence="3">Protein STAY-GREEN LIKE, chloroplastic isoform X1</fullName>
    </submittedName>
</protein>